<dbReference type="AlphaFoldDB" id="A0A540MWX2"/>
<feature type="compositionally biased region" description="Acidic residues" evidence="1">
    <location>
        <begin position="120"/>
        <end position="132"/>
    </location>
</feature>
<evidence type="ECO:0000313" key="2">
    <source>
        <dbReference type="EMBL" id="TQE03278.1"/>
    </source>
</evidence>
<accession>A0A540MWX2</accession>
<comment type="caution">
    <text evidence="2">The sequence shown here is derived from an EMBL/GenBank/DDBJ whole genome shotgun (WGS) entry which is preliminary data.</text>
</comment>
<feature type="region of interest" description="Disordered" evidence="1">
    <location>
        <begin position="100"/>
        <end position="153"/>
    </location>
</feature>
<dbReference type="Proteomes" id="UP000315295">
    <property type="component" value="Unassembled WGS sequence"/>
</dbReference>
<name>A0A540MWX2_MALBA</name>
<reference evidence="2 3" key="1">
    <citation type="journal article" date="2019" name="G3 (Bethesda)">
        <title>Sequencing of a Wild Apple (Malus baccata) Genome Unravels the Differences Between Cultivated and Wild Apple Species Regarding Disease Resistance and Cold Tolerance.</title>
        <authorList>
            <person name="Chen X."/>
        </authorList>
    </citation>
    <scope>NUCLEOTIDE SEQUENCE [LARGE SCALE GENOMIC DNA]</scope>
    <source>
        <strain evidence="3">cv. Shandingzi</strain>
        <tissue evidence="2">Leaves</tissue>
    </source>
</reference>
<sequence>MESNISDGSCGEFHLSYYGCIPTNPDRYKSLIRSSTRDLVKEIIKQTAIRRRNYTFRAQKRIAKHSIRTRRHVVEAADDGINNDIVYNSLVVELIEENGNRWPPVDLENPLAREPPNESVQEENEGGEEDPSESSIKSATPPEMIIIHSDEED</sequence>
<organism evidence="2 3">
    <name type="scientific">Malus baccata</name>
    <name type="common">Siberian crab apple</name>
    <name type="synonym">Pyrus baccata</name>
    <dbReference type="NCBI Taxonomy" id="106549"/>
    <lineage>
        <taxon>Eukaryota</taxon>
        <taxon>Viridiplantae</taxon>
        <taxon>Streptophyta</taxon>
        <taxon>Embryophyta</taxon>
        <taxon>Tracheophyta</taxon>
        <taxon>Spermatophyta</taxon>
        <taxon>Magnoliopsida</taxon>
        <taxon>eudicotyledons</taxon>
        <taxon>Gunneridae</taxon>
        <taxon>Pentapetalae</taxon>
        <taxon>rosids</taxon>
        <taxon>fabids</taxon>
        <taxon>Rosales</taxon>
        <taxon>Rosaceae</taxon>
        <taxon>Amygdaloideae</taxon>
        <taxon>Maleae</taxon>
        <taxon>Malus</taxon>
    </lineage>
</organism>
<evidence type="ECO:0000256" key="1">
    <source>
        <dbReference type="SAM" id="MobiDB-lite"/>
    </source>
</evidence>
<protein>
    <submittedName>
        <fullName evidence="2">Uncharacterized protein</fullName>
    </submittedName>
</protein>
<keyword evidence="3" id="KW-1185">Reference proteome</keyword>
<proteinExistence type="predicted"/>
<gene>
    <name evidence="2" type="ORF">C1H46_011090</name>
</gene>
<dbReference type="EMBL" id="VIEB01000158">
    <property type="protein sequence ID" value="TQE03278.1"/>
    <property type="molecule type" value="Genomic_DNA"/>
</dbReference>
<evidence type="ECO:0000313" key="3">
    <source>
        <dbReference type="Proteomes" id="UP000315295"/>
    </source>
</evidence>